<gene>
    <name evidence="1" type="ORF">Fcan01_04309</name>
</gene>
<organism evidence="1 2">
    <name type="scientific">Folsomia candida</name>
    <name type="common">Springtail</name>
    <dbReference type="NCBI Taxonomy" id="158441"/>
    <lineage>
        <taxon>Eukaryota</taxon>
        <taxon>Metazoa</taxon>
        <taxon>Ecdysozoa</taxon>
        <taxon>Arthropoda</taxon>
        <taxon>Hexapoda</taxon>
        <taxon>Collembola</taxon>
        <taxon>Entomobryomorpha</taxon>
        <taxon>Isotomoidea</taxon>
        <taxon>Isotomidae</taxon>
        <taxon>Proisotominae</taxon>
        <taxon>Folsomia</taxon>
    </lineage>
</organism>
<dbReference type="OrthoDB" id="10605187at2759"/>
<sequence>NALKLCTRDGGVHQMGTETCARGAWVGDGLDVDCVCVRGLWLLSSRFCDKEFFIFSGRENDCFKVNRPIRRFLSLMDNEDLSARKIYYFRHELEKFESFDRNLSLSSKSGEASFLLRYNDTENPIYLRHEEGVPSKFWQKCYHSSEGNEMFQIVRTDGATFLSGSGGGRDCEGLRDLKFGYGSSKNSVWEMDMRSGWHSKYGLLKTSKKCEKSCGQKKSRKTRSPKKTTADKMIMGKNHKITKPTTQSSTLTVTDKDNMLTGDDEVVPLRLSLNLGDDDKQYDQRDYEDALPGGDSLDVEVMTERLRDNGRDTVRIANYLKKWIFHNVPGPRVAQKEFKYLQIARIVFLKSCPDVDGDTVTNFFRLFRFLVYETLRKHPHTYPENTEANIHTRIVTTMKTCFKNAAPYKVDLDLSACTESGVKVVLSVTDSKGVQYPPAINATEEDDVTFKTGLASDTVLETAWKLMLHAHYQCAEDFRNHPEDLSWMYIKLQEFLTNPHIIFRWENPGEYLNQVYAFMHPGFHLAKFAKTVDACVSAAKEASVFEEWMQRPKRERDFHSETVKGRSMALLGAKDQGKPNLFEGKGYCVNKFDDPITWTHFNPSVNAKCH</sequence>
<accession>A0A226ETG9</accession>
<comment type="caution">
    <text evidence="1">The sequence shown here is derived from an EMBL/GenBank/DDBJ whole genome shotgun (WGS) entry which is preliminary data.</text>
</comment>
<feature type="non-terminal residue" evidence="1">
    <location>
        <position position="1"/>
    </location>
</feature>
<protein>
    <submittedName>
        <fullName evidence="1">Uncharacterized protein</fullName>
    </submittedName>
</protein>
<dbReference type="EMBL" id="LNIX01000002">
    <property type="protein sequence ID" value="OXA60498.1"/>
    <property type="molecule type" value="Genomic_DNA"/>
</dbReference>
<name>A0A226ETG9_FOLCA</name>
<dbReference type="Proteomes" id="UP000198287">
    <property type="component" value="Unassembled WGS sequence"/>
</dbReference>
<keyword evidence="2" id="KW-1185">Reference proteome</keyword>
<evidence type="ECO:0000313" key="2">
    <source>
        <dbReference type="Proteomes" id="UP000198287"/>
    </source>
</evidence>
<dbReference type="OMA" id="DCANEFR"/>
<dbReference type="AlphaFoldDB" id="A0A226ETG9"/>
<reference evidence="1 2" key="1">
    <citation type="submission" date="2015-12" db="EMBL/GenBank/DDBJ databases">
        <title>The genome of Folsomia candida.</title>
        <authorList>
            <person name="Faddeeva A."/>
            <person name="Derks M.F."/>
            <person name="Anvar Y."/>
            <person name="Smit S."/>
            <person name="Van Straalen N."/>
            <person name="Roelofs D."/>
        </authorList>
    </citation>
    <scope>NUCLEOTIDE SEQUENCE [LARGE SCALE GENOMIC DNA]</scope>
    <source>
        <strain evidence="1 2">VU population</strain>
        <tissue evidence="1">Whole body</tissue>
    </source>
</reference>
<proteinExistence type="predicted"/>
<evidence type="ECO:0000313" key="1">
    <source>
        <dbReference type="EMBL" id="OXA60498.1"/>
    </source>
</evidence>